<keyword evidence="7" id="KW-0460">Magnesium</keyword>
<dbReference type="Pfam" id="PF01202">
    <property type="entry name" value="SKI"/>
    <property type="match status" value="1"/>
</dbReference>
<comment type="catalytic activity">
    <reaction evidence="7">
        <text>shikimate + ATP = 3-phosphoshikimate + ADP + H(+)</text>
        <dbReference type="Rhea" id="RHEA:13121"/>
        <dbReference type="ChEBI" id="CHEBI:15378"/>
        <dbReference type="ChEBI" id="CHEBI:30616"/>
        <dbReference type="ChEBI" id="CHEBI:36208"/>
        <dbReference type="ChEBI" id="CHEBI:145989"/>
        <dbReference type="ChEBI" id="CHEBI:456216"/>
        <dbReference type="EC" id="2.7.1.71"/>
    </reaction>
</comment>
<feature type="binding site" evidence="7">
    <location>
        <position position="42"/>
    </location>
    <ligand>
        <name>substrate</name>
    </ligand>
</feature>
<comment type="caution">
    <text evidence="8">The sequence shown here is derived from an EMBL/GenBank/DDBJ whole genome shotgun (WGS) entry which is preliminary data.</text>
</comment>
<dbReference type="GO" id="GO:0004765">
    <property type="term" value="F:shikimate kinase activity"/>
    <property type="evidence" value="ECO:0007669"/>
    <property type="project" value="UniProtKB-UniRule"/>
</dbReference>
<feature type="binding site" evidence="7">
    <location>
        <position position="127"/>
    </location>
    <ligand>
        <name>ATP</name>
        <dbReference type="ChEBI" id="CHEBI:30616"/>
    </ligand>
</feature>
<evidence type="ECO:0000256" key="5">
    <source>
        <dbReference type="ARBA" id="ARBA00022840"/>
    </source>
</evidence>
<dbReference type="RefSeq" id="WP_110938622.1">
    <property type="nucleotide sequence ID" value="NZ_KZ614147.1"/>
</dbReference>
<evidence type="ECO:0000256" key="7">
    <source>
        <dbReference type="HAMAP-Rule" id="MF_00109"/>
    </source>
</evidence>
<dbReference type="PANTHER" id="PTHR21087">
    <property type="entry name" value="SHIKIMATE KINASE"/>
    <property type="match status" value="1"/>
</dbReference>
<comment type="similarity">
    <text evidence="7">Belongs to the shikimate kinase family.</text>
</comment>
<dbReference type="OrthoDB" id="9800332at2"/>
<evidence type="ECO:0000256" key="4">
    <source>
        <dbReference type="ARBA" id="ARBA00022777"/>
    </source>
</evidence>
<reference evidence="8 9" key="1">
    <citation type="submission" date="2017-10" db="EMBL/GenBank/DDBJ databases">
        <title>Bacillus sp. nov., a halophilic bacterium isolated from a Keqin Lake.</title>
        <authorList>
            <person name="Wang H."/>
        </authorList>
    </citation>
    <scope>NUCLEOTIDE SEQUENCE [LARGE SCALE GENOMIC DNA]</scope>
    <source>
        <strain evidence="8 9">KCTC 13187</strain>
    </source>
</reference>
<feature type="binding site" evidence="7">
    <location>
        <position position="88"/>
    </location>
    <ligand>
        <name>substrate</name>
    </ligand>
</feature>
<comment type="function">
    <text evidence="7">Catalyzes the specific phosphorylation of the 3-hydroxyl group of shikimic acid using ATP as a cosubstrate.</text>
</comment>
<gene>
    <name evidence="7" type="primary">aroK</name>
    <name evidence="8" type="ORF">CR203_07315</name>
</gene>
<feature type="binding site" evidence="7">
    <location>
        <position position="66"/>
    </location>
    <ligand>
        <name>substrate</name>
    </ligand>
</feature>
<evidence type="ECO:0000313" key="8">
    <source>
        <dbReference type="EMBL" id="RKL68282.1"/>
    </source>
</evidence>
<feature type="binding site" evidence="7">
    <location>
        <position position="161"/>
    </location>
    <ligand>
        <name>ATP</name>
        <dbReference type="ChEBI" id="CHEBI:30616"/>
    </ligand>
</feature>
<comment type="cofactor">
    <cofactor evidence="7">
        <name>Mg(2+)</name>
        <dbReference type="ChEBI" id="CHEBI:18420"/>
    </cofactor>
    <text evidence="7">Binds 1 Mg(2+) ion per subunit.</text>
</comment>
<keyword evidence="4 7" id="KW-0418">Kinase</keyword>
<dbReference type="GO" id="GO:0005524">
    <property type="term" value="F:ATP binding"/>
    <property type="evidence" value="ECO:0007669"/>
    <property type="project" value="UniProtKB-UniRule"/>
</dbReference>
<keyword evidence="5 7" id="KW-0067">ATP-binding</keyword>
<dbReference type="CDD" id="cd00464">
    <property type="entry name" value="SK"/>
    <property type="match status" value="1"/>
</dbReference>
<comment type="pathway">
    <text evidence="7">Metabolic intermediate biosynthesis; chorismate biosynthesis; chorismate from D-erythrose 4-phosphate and phosphoenolpyruvate: step 5/7.</text>
</comment>
<dbReference type="EC" id="2.7.1.71" evidence="7"/>
<keyword evidence="1 7" id="KW-0028">Amino-acid biosynthesis</keyword>
<evidence type="ECO:0000256" key="3">
    <source>
        <dbReference type="ARBA" id="ARBA00022741"/>
    </source>
</evidence>
<dbReference type="UniPathway" id="UPA00053">
    <property type="reaction ID" value="UER00088"/>
</dbReference>
<comment type="subcellular location">
    <subcellularLocation>
        <location evidence="7">Cytoplasm</location>
    </subcellularLocation>
</comment>
<dbReference type="PRINTS" id="PR01100">
    <property type="entry name" value="SHIKIMTKNASE"/>
</dbReference>
<evidence type="ECO:0000313" key="9">
    <source>
        <dbReference type="Proteomes" id="UP000281498"/>
    </source>
</evidence>
<dbReference type="AlphaFoldDB" id="A0A3A9KCM0"/>
<keyword evidence="3 7" id="KW-0547">Nucleotide-binding</keyword>
<dbReference type="InterPro" id="IPR031322">
    <property type="entry name" value="Shikimate/glucono_kinase"/>
</dbReference>
<organism evidence="8 9">
    <name type="scientific">Salipaludibacillus neizhouensis</name>
    <dbReference type="NCBI Taxonomy" id="885475"/>
    <lineage>
        <taxon>Bacteria</taxon>
        <taxon>Bacillati</taxon>
        <taxon>Bacillota</taxon>
        <taxon>Bacilli</taxon>
        <taxon>Bacillales</taxon>
        <taxon>Bacillaceae</taxon>
    </lineage>
</organism>
<dbReference type="GO" id="GO:0008652">
    <property type="term" value="P:amino acid biosynthetic process"/>
    <property type="evidence" value="ECO:0007669"/>
    <property type="project" value="UniProtKB-KW"/>
</dbReference>
<dbReference type="EMBL" id="PDOE01000002">
    <property type="protein sequence ID" value="RKL68282.1"/>
    <property type="molecule type" value="Genomic_DNA"/>
</dbReference>
<dbReference type="InterPro" id="IPR027417">
    <property type="entry name" value="P-loop_NTPase"/>
</dbReference>
<keyword evidence="9" id="KW-1185">Reference proteome</keyword>
<dbReference type="GO" id="GO:0000287">
    <property type="term" value="F:magnesium ion binding"/>
    <property type="evidence" value="ECO:0007669"/>
    <property type="project" value="UniProtKB-UniRule"/>
</dbReference>
<keyword evidence="7" id="KW-0479">Metal-binding</keyword>
<dbReference type="SUPFAM" id="SSF52540">
    <property type="entry name" value="P-loop containing nucleoside triphosphate hydrolases"/>
    <property type="match status" value="1"/>
</dbReference>
<feature type="binding site" evidence="7">
    <location>
        <begin position="20"/>
        <end position="25"/>
    </location>
    <ligand>
        <name>ATP</name>
        <dbReference type="ChEBI" id="CHEBI:30616"/>
    </ligand>
</feature>
<dbReference type="HAMAP" id="MF_00109">
    <property type="entry name" value="Shikimate_kinase"/>
    <property type="match status" value="1"/>
</dbReference>
<proteinExistence type="inferred from homology"/>
<feature type="binding site" evidence="7">
    <location>
        <position position="24"/>
    </location>
    <ligand>
        <name>Mg(2+)</name>
        <dbReference type="ChEBI" id="CHEBI:18420"/>
    </ligand>
</feature>
<accession>A0A3A9KCM0</accession>
<evidence type="ECO:0000256" key="1">
    <source>
        <dbReference type="ARBA" id="ARBA00022605"/>
    </source>
</evidence>
<sequence length="187" mass="21799">MGEQTLSAREKNVVFIGFMGVGKTTIGELVAEKLSRSFTDIDEEIVKEFNMTIPEIFEKHGEKAFREKEKELTLGICKEKRKIISIGGGAFTQKEIRDICLSTTIVYFLEMSWESWKKRIDILLESRPILQGKSEDDIEKLFYDRQINYNQHHLKYNADEQTEEEIAEKVIESLKIAWEQDEEANNK</sequence>
<dbReference type="Proteomes" id="UP000281498">
    <property type="component" value="Unassembled WGS sequence"/>
</dbReference>
<evidence type="ECO:0000256" key="2">
    <source>
        <dbReference type="ARBA" id="ARBA00022679"/>
    </source>
</evidence>
<feature type="binding site" evidence="7">
    <location>
        <position position="145"/>
    </location>
    <ligand>
        <name>substrate</name>
    </ligand>
</feature>
<protein>
    <recommendedName>
        <fullName evidence="7">Shikimate kinase</fullName>
        <shortName evidence="7">SK</shortName>
        <ecNumber evidence="7">2.7.1.71</ecNumber>
    </recommendedName>
</protein>
<dbReference type="InterPro" id="IPR000623">
    <property type="entry name" value="Shikimate_kinase/TSH1"/>
</dbReference>
<keyword evidence="7" id="KW-0963">Cytoplasm</keyword>
<dbReference type="PANTHER" id="PTHR21087:SF16">
    <property type="entry name" value="SHIKIMATE KINASE 1, CHLOROPLASTIC"/>
    <property type="match status" value="1"/>
</dbReference>
<comment type="subunit">
    <text evidence="7">Monomer.</text>
</comment>
<evidence type="ECO:0000256" key="6">
    <source>
        <dbReference type="ARBA" id="ARBA00023141"/>
    </source>
</evidence>
<dbReference type="GO" id="GO:0009073">
    <property type="term" value="P:aromatic amino acid family biosynthetic process"/>
    <property type="evidence" value="ECO:0007669"/>
    <property type="project" value="UniProtKB-KW"/>
</dbReference>
<dbReference type="Gene3D" id="3.40.50.300">
    <property type="entry name" value="P-loop containing nucleotide triphosphate hydrolases"/>
    <property type="match status" value="1"/>
</dbReference>
<keyword evidence="2 7" id="KW-0808">Transferase</keyword>
<dbReference type="GO" id="GO:0005829">
    <property type="term" value="C:cytosol"/>
    <property type="evidence" value="ECO:0007669"/>
    <property type="project" value="TreeGrafter"/>
</dbReference>
<dbReference type="GO" id="GO:0009423">
    <property type="term" value="P:chorismate biosynthetic process"/>
    <property type="evidence" value="ECO:0007669"/>
    <property type="project" value="UniProtKB-UniRule"/>
</dbReference>
<name>A0A3A9KCM0_9BACI</name>
<keyword evidence="6 7" id="KW-0057">Aromatic amino acid biosynthesis</keyword>